<dbReference type="EMBL" id="JAFBEH010000009">
    <property type="protein sequence ID" value="MBM7642315.1"/>
    <property type="molecule type" value="Genomic_DNA"/>
</dbReference>
<evidence type="ECO:0000256" key="15">
    <source>
        <dbReference type="SAM" id="Phobius"/>
    </source>
</evidence>
<feature type="transmembrane region" description="Helical" evidence="15">
    <location>
        <begin position="117"/>
        <end position="139"/>
    </location>
</feature>
<keyword evidence="12 15" id="KW-0472">Membrane</keyword>
<evidence type="ECO:0000256" key="5">
    <source>
        <dbReference type="ARBA" id="ARBA00022679"/>
    </source>
</evidence>
<gene>
    <name evidence="16" type="ORF">JOC28_000612</name>
</gene>
<dbReference type="PROSITE" id="PS01069">
    <property type="entry name" value="DAGK_PROKAR"/>
    <property type="match status" value="1"/>
</dbReference>
<evidence type="ECO:0000256" key="6">
    <source>
        <dbReference type="ARBA" id="ARBA00022692"/>
    </source>
</evidence>
<comment type="caution">
    <text evidence="16">The sequence shown here is derived from an EMBL/GenBank/DDBJ whole genome shotgun (WGS) entry which is preliminary data.</text>
</comment>
<dbReference type="PANTHER" id="PTHR34299:SF1">
    <property type="entry name" value="DIACYLGLYCEROL KINASE"/>
    <property type="match status" value="1"/>
</dbReference>
<reference evidence="16 17" key="1">
    <citation type="submission" date="2021-01" db="EMBL/GenBank/DDBJ databases">
        <title>Genomic Encyclopedia of Type Strains, Phase IV (KMG-IV): sequencing the most valuable type-strain genomes for metagenomic binning, comparative biology and taxonomic classification.</title>
        <authorList>
            <person name="Goeker M."/>
        </authorList>
    </citation>
    <scope>NUCLEOTIDE SEQUENCE [LARGE SCALE GENOMIC DNA]</scope>
    <source>
        <strain evidence="16 17">DSM 27382</strain>
    </source>
</reference>
<evidence type="ECO:0000256" key="3">
    <source>
        <dbReference type="ARBA" id="ARBA00022475"/>
    </source>
</evidence>
<keyword evidence="10 15" id="KW-1133">Transmembrane helix</keyword>
<keyword evidence="11" id="KW-0443">Lipid metabolism</keyword>
<dbReference type="InterPro" id="IPR033717">
    <property type="entry name" value="UDPK"/>
</dbReference>
<keyword evidence="8 16" id="KW-0418">Kinase</keyword>
<dbReference type="InterPro" id="IPR036945">
    <property type="entry name" value="DAGK_sf"/>
</dbReference>
<dbReference type="Gene3D" id="1.10.287.3610">
    <property type="match status" value="1"/>
</dbReference>
<keyword evidence="13" id="KW-0594">Phospholipid biosynthesis</keyword>
<evidence type="ECO:0000256" key="11">
    <source>
        <dbReference type="ARBA" id="ARBA00023098"/>
    </source>
</evidence>
<dbReference type="Pfam" id="PF01219">
    <property type="entry name" value="DAGK_prokar"/>
    <property type="match status" value="1"/>
</dbReference>
<evidence type="ECO:0000256" key="9">
    <source>
        <dbReference type="ARBA" id="ARBA00022840"/>
    </source>
</evidence>
<keyword evidence="6 15" id="KW-0812">Transmembrane</keyword>
<comment type="subcellular location">
    <subcellularLocation>
        <location evidence="1">Cell membrane</location>
        <topology evidence="1">Multi-pass membrane protein</topology>
    </subcellularLocation>
</comment>
<evidence type="ECO:0000256" key="4">
    <source>
        <dbReference type="ARBA" id="ARBA00022516"/>
    </source>
</evidence>
<keyword evidence="3" id="KW-1003">Cell membrane</keyword>
<dbReference type="EC" id="2.7.1.66" evidence="16"/>
<comment type="similarity">
    <text evidence="2">Belongs to the bacterial diacylglycerol kinase family.</text>
</comment>
<dbReference type="InterPro" id="IPR000829">
    <property type="entry name" value="DAGK"/>
</dbReference>
<keyword evidence="9" id="KW-0067">ATP-binding</keyword>
<protein>
    <submittedName>
        <fullName evidence="16">Undecaprenol kinase</fullName>
        <ecNumber evidence="16">2.7.1.66</ecNumber>
    </submittedName>
</protein>
<keyword evidence="14" id="KW-1208">Phospholipid metabolism</keyword>
<keyword evidence="5 16" id="KW-0808">Transferase</keyword>
<feature type="transmembrane region" description="Helical" evidence="15">
    <location>
        <begin position="78"/>
        <end position="96"/>
    </location>
</feature>
<evidence type="ECO:0000256" key="10">
    <source>
        <dbReference type="ARBA" id="ARBA00022989"/>
    </source>
</evidence>
<evidence type="ECO:0000313" key="16">
    <source>
        <dbReference type="EMBL" id="MBM7642315.1"/>
    </source>
</evidence>
<evidence type="ECO:0000256" key="7">
    <source>
        <dbReference type="ARBA" id="ARBA00022741"/>
    </source>
</evidence>
<evidence type="ECO:0000313" key="17">
    <source>
        <dbReference type="Proteomes" id="UP000697472"/>
    </source>
</evidence>
<evidence type="ECO:0000256" key="2">
    <source>
        <dbReference type="ARBA" id="ARBA00005967"/>
    </source>
</evidence>
<evidence type="ECO:0000256" key="1">
    <source>
        <dbReference type="ARBA" id="ARBA00004651"/>
    </source>
</evidence>
<dbReference type="RefSeq" id="WP_205009168.1">
    <property type="nucleotide sequence ID" value="NZ_JAFBEH010000009.1"/>
</dbReference>
<keyword evidence="17" id="KW-1185">Reference proteome</keyword>
<proteinExistence type="inferred from homology"/>
<evidence type="ECO:0000256" key="8">
    <source>
        <dbReference type="ARBA" id="ARBA00022777"/>
    </source>
</evidence>
<evidence type="ECO:0000256" key="13">
    <source>
        <dbReference type="ARBA" id="ARBA00023209"/>
    </source>
</evidence>
<dbReference type="PANTHER" id="PTHR34299">
    <property type="entry name" value="DIACYLGLYCEROL KINASE"/>
    <property type="match status" value="1"/>
</dbReference>
<dbReference type="GO" id="GO:0036433">
    <property type="term" value="F:di-trans, poly-cis-undecaprenol kinase activity"/>
    <property type="evidence" value="ECO:0007669"/>
    <property type="project" value="UniProtKB-EC"/>
</dbReference>
<dbReference type="Proteomes" id="UP000697472">
    <property type="component" value="Unassembled WGS sequence"/>
</dbReference>
<evidence type="ECO:0000256" key="12">
    <source>
        <dbReference type="ARBA" id="ARBA00023136"/>
    </source>
</evidence>
<name>A0ABS2PRY3_9STRE</name>
<evidence type="ECO:0000256" key="14">
    <source>
        <dbReference type="ARBA" id="ARBA00023264"/>
    </source>
</evidence>
<keyword evidence="4" id="KW-0444">Lipid biosynthesis</keyword>
<keyword evidence="7" id="KW-0547">Nucleotide-binding</keyword>
<accession>A0ABS2PRY3</accession>
<sequence length="147" mass="16565">MDSQENKVKIYEKSGKIEPKDAKKKWKNANFLNSFEFAWTGIKTAFIEERNMRKHAVSALLVILAGLVFGVSAMEWMLLLMCAFLVITFEIVNSAIENVVDLASDYHFSMRAKKAKDMAAGAVLMVSFLAIIIGLIIFVPKLWALLF</sequence>
<organism evidence="16 17">
    <name type="scientific">Streptococcus loxodontisalivarius</name>
    <dbReference type="NCBI Taxonomy" id="1349415"/>
    <lineage>
        <taxon>Bacteria</taxon>
        <taxon>Bacillati</taxon>
        <taxon>Bacillota</taxon>
        <taxon>Bacilli</taxon>
        <taxon>Lactobacillales</taxon>
        <taxon>Streptococcaceae</taxon>
        <taxon>Streptococcus</taxon>
    </lineage>
</organism>
<feature type="transmembrane region" description="Helical" evidence="15">
    <location>
        <begin position="56"/>
        <end position="72"/>
    </location>
</feature>
<dbReference type="CDD" id="cd14265">
    <property type="entry name" value="UDPK_IM_like"/>
    <property type="match status" value="1"/>
</dbReference>